<accession>A0AA39NVA0</accession>
<keyword evidence="2" id="KW-1185">Reference proteome</keyword>
<comment type="caution">
    <text evidence="1">The sequence shown here is derived from an EMBL/GenBank/DDBJ whole genome shotgun (WGS) entry which is preliminary data.</text>
</comment>
<organism evidence="1 2">
    <name type="scientific">Armillaria novae-zelandiae</name>
    <dbReference type="NCBI Taxonomy" id="153914"/>
    <lineage>
        <taxon>Eukaryota</taxon>
        <taxon>Fungi</taxon>
        <taxon>Dikarya</taxon>
        <taxon>Basidiomycota</taxon>
        <taxon>Agaricomycotina</taxon>
        <taxon>Agaricomycetes</taxon>
        <taxon>Agaricomycetidae</taxon>
        <taxon>Agaricales</taxon>
        <taxon>Marasmiineae</taxon>
        <taxon>Physalacriaceae</taxon>
        <taxon>Armillaria</taxon>
    </lineage>
</organism>
<evidence type="ECO:0000313" key="1">
    <source>
        <dbReference type="EMBL" id="KAK0472325.1"/>
    </source>
</evidence>
<reference evidence="1" key="1">
    <citation type="submission" date="2023-06" db="EMBL/GenBank/DDBJ databases">
        <authorList>
            <consortium name="Lawrence Berkeley National Laboratory"/>
            <person name="Ahrendt S."/>
            <person name="Sahu N."/>
            <person name="Indic B."/>
            <person name="Wong-Bajracharya J."/>
            <person name="Merenyi Z."/>
            <person name="Ke H.-M."/>
            <person name="Monk M."/>
            <person name="Kocsube S."/>
            <person name="Drula E."/>
            <person name="Lipzen A."/>
            <person name="Balint B."/>
            <person name="Henrissat B."/>
            <person name="Andreopoulos B."/>
            <person name="Martin F.M."/>
            <person name="Harder C.B."/>
            <person name="Rigling D."/>
            <person name="Ford K.L."/>
            <person name="Foster G.D."/>
            <person name="Pangilinan J."/>
            <person name="Papanicolaou A."/>
            <person name="Barry K."/>
            <person name="LaButti K."/>
            <person name="Viragh M."/>
            <person name="Koriabine M."/>
            <person name="Yan M."/>
            <person name="Riley R."/>
            <person name="Champramary S."/>
            <person name="Plett K.L."/>
            <person name="Tsai I.J."/>
            <person name="Slot J."/>
            <person name="Sipos G."/>
            <person name="Plett J."/>
            <person name="Nagy L.G."/>
            <person name="Grigoriev I.V."/>
        </authorList>
    </citation>
    <scope>NUCLEOTIDE SEQUENCE</scope>
    <source>
        <strain evidence="1">ICMP 16352</strain>
    </source>
</reference>
<sequence>MSVRLCDCVIEVSVDFDPMIATVSLSATREGYIGTLNAPQEPRGPPLTPENWKSLVAFPLHHSNSTTSFLHSNHLFCNTYCSKRTRTFAEDQFWGLHICRLPALGAILDGYRRLITRDRGVLYGRV</sequence>
<proteinExistence type="predicted"/>
<gene>
    <name evidence="1" type="ORF">IW261DRAFT_1570919</name>
</gene>
<name>A0AA39NVA0_9AGAR</name>
<dbReference type="Proteomes" id="UP001175227">
    <property type="component" value="Unassembled WGS sequence"/>
</dbReference>
<protein>
    <submittedName>
        <fullName evidence="1">Uncharacterized protein</fullName>
    </submittedName>
</protein>
<dbReference type="AlphaFoldDB" id="A0AA39NVA0"/>
<evidence type="ECO:0000313" key="2">
    <source>
        <dbReference type="Proteomes" id="UP001175227"/>
    </source>
</evidence>
<dbReference type="EMBL" id="JAUEPR010000041">
    <property type="protein sequence ID" value="KAK0472325.1"/>
    <property type="molecule type" value="Genomic_DNA"/>
</dbReference>